<dbReference type="AlphaFoldDB" id="A0A1V1P014"/>
<evidence type="ECO:0000313" key="3">
    <source>
        <dbReference type="EMBL" id="ETR68170.1"/>
    </source>
</evidence>
<accession>A0A1V1P014</accession>
<feature type="domain" description="DUF4143" evidence="2">
    <location>
        <begin position="200"/>
        <end position="355"/>
    </location>
</feature>
<evidence type="ECO:0000313" key="4">
    <source>
        <dbReference type="Proteomes" id="UP000189670"/>
    </source>
</evidence>
<dbReference type="InterPro" id="IPR025420">
    <property type="entry name" value="DUF4143"/>
</dbReference>
<dbReference type="SUPFAM" id="SSF52540">
    <property type="entry name" value="P-loop containing nucleoside triphosphate hydrolases"/>
    <property type="match status" value="1"/>
</dbReference>
<dbReference type="EMBL" id="ATBP01001047">
    <property type="protein sequence ID" value="ETR68170.1"/>
    <property type="molecule type" value="Genomic_DNA"/>
</dbReference>
<dbReference type="Proteomes" id="UP000189670">
    <property type="component" value="Unassembled WGS sequence"/>
</dbReference>
<dbReference type="PANTHER" id="PTHR43566">
    <property type="entry name" value="CONSERVED PROTEIN"/>
    <property type="match status" value="1"/>
</dbReference>
<sequence>MINMSEIFYSRAIENSLLKHNNKIKLLLGPRQSGKSTLLNHYIPDTEDTLIINLQDRRLRRLYEKDEGLLIRQLEGNKQIKTIYIDEIQKVPQLLDDLQYIYDKYKKYRMFVTGSSARQLKNRSSNLLPGRVHNLLLSPVLQAEQRNTILLPCAMKDGHKFPQRDLENYLLFGNLPGLFHEDVESWENTLEAYAELYIENEIRQENIVRDMGAFLRFLKIAALESGQLINTTKLAKSVGVAVNTVRNFYQVLEDTYVGIKILPFGRSKKRIISAPRFLIFDIGLRHILAELPVNKSLIQLDAGHIFEQWIMIELFYRCKLLGRGYSISTWRTKTGAEVDVIIETPEEYIPVEIKYTKSPTRSHARHIETFIHLHSDMCHKGYVVCRTPIKQQLTSKVTALPWNEF</sequence>
<evidence type="ECO:0000259" key="1">
    <source>
        <dbReference type="Pfam" id="PF13173"/>
    </source>
</evidence>
<dbReference type="Pfam" id="PF13173">
    <property type="entry name" value="AAA_14"/>
    <property type="match status" value="1"/>
</dbReference>
<proteinExistence type="predicted"/>
<reference evidence="4" key="1">
    <citation type="submission" date="2012-11" db="EMBL/GenBank/DDBJ databases">
        <authorList>
            <person name="Lucero-Rivera Y.E."/>
            <person name="Tovar-Ramirez D."/>
        </authorList>
    </citation>
    <scope>NUCLEOTIDE SEQUENCE [LARGE SCALE GENOMIC DNA]</scope>
    <source>
        <strain evidence="4">Araruama</strain>
    </source>
</reference>
<dbReference type="InterPro" id="IPR041682">
    <property type="entry name" value="AAA_14"/>
</dbReference>
<evidence type="ECO:0000259" key="2">
    <source>
        <dbReference type="Pfam" id="PF13635"/>
    </source>
</evidence>
<organism evidence="3 4">
    <name type="scientific">Candidatus Magnetoglobus multicellularis str. Araruama</name>
    <dbReference type="NCBI Taxonomy" id="890399"/>
    <lineage>
        <taxon>Bacteria</taxon>
        <taxon>Pseudomonadati</taxon>
        <taxon>Thermodesulfobacteriota</taxon>
        <taxon>Desulfobacteria</taxon>
        <taxon>Desulfobacterales</taxon>
        <taxon>Desulfobacteraceae</taxon>
        <taxon>Candidatus Magnetoglobus</taxon>
    </lineage>
</organism>
<comment type="caution">
    <text evidence="3">The sequence shown here is derived from an EMBL/GenBank/DDBJ whole genome shotgun (WGS) entry which is preliminary data.</text>
</comment>
<protein>
    <submittedName>
        <fullName evidence="3">ATPase</fullName>
    </submittedName>
</protein>
<gene>
    <name evidence="3" type="ORF">OMM_04720</name>
</gene>
<dbReference type="Pfam" id="PF13635">
    <property type="entry name" value="DUF4143"/>
    <property type="match status" value="1"/>
</dbReference>
<dbReference type="InterPro" id="IPR027417">
    <property type="entry name" value="P-loop_NTPase"/>
</dbReference>
<dbReference type="PANTHER" id="PTHR43566:SF2">
    <property type="entry name" value="DUF4143 DOMAIN-CONTAINING PROTEIN"/>
    <property type="match status" value="1"/>
</dbReference>
<name>A0A1V1P014_9BACT</name>
<feature type="domain" description="AAA" evidence="1">
    <location>
        <begin position="21"/>
        <end position="144"/>
    </location>
</feature>